<dbReference type="PROSITE" id="PS01037">
    <property type="entry name" value="SBP_BACTERIAL_1"/>
    <property type="match status" value="1"/>
</dbReference>
<dbReference type="RefSeq" id="WP_087913980.1">
    <property type="nucleotide sequence ID" value="NZ_CP021780.1"/>
</dbReference>
<evidence type="ECO:0000256" key="7">
    <source>
        <dbReference type="ARBA" id="ARBA00023288"/>
    </source>
</evidence>
<evidence type="ECO:0000256" key="2">
    <source>
        <dbReference type="ARBA" id="ARBA00022448"/>
    </source>
</evidence>
<evidence type="ECO:0000256" key="6">
    <source>
        <dbReference type="ARBA" id="ARBA00023139"/>
    </source>
</evidence>
<gene>
    <name evidence="10" type="ORF">B9T62_03545</name>
</gene>
<keyword evidence="2" id="KW-0813">Transport</keyword>
<feature type="chain" id="PRO_5038621709" evidence="9">
    <location>
        <begin position="22"/>
        <end position="456"/>
    </location>
</feature>
<comment type="similarity">
    <text evidence="1">Belongs to the bacterial solute-binding protein 1 family.</text>
</comment>
<protein>
    <submittedName>
        <fullName evidence="10">Sugar ABC transporter substrate-binding protein</fullName>
    </submittedName>
</protein>
<keyword evidence="6" id="KW-0564">Palmitate</keyword>
<sequence length="456" mass="49851">MKKSKTMMGLMALTLTTGLFAGCSSNNNANTGNEQATNNAGAGTEATTTPAGEAGQDLKGEITVITQRTDIVDTVFKDYAAKFNEKYPDVKVNFEALTTYEDQIKIRMSTEDYGDVLLLPTSVAIKDMPDFFEPLGQLAEMEQQYTGLEERAVDGVAYGIPITINYTGVIYNKKVFQDAGITEVPKTIDQFMTALQSIKDKTEAVPIYTNYAAGWPLTQWESVLPTVAGSRDYVNITQLAAPDNFTPGQPHYDLYKVMYDAAQKGLIEEDPTTTDWESSKADLANGKIGTMVLGSWAIGQIKGVATNPDDIGFMPFPTNADTILVPLADDYNIGVSVHSKHKEAARAWVDFFINDSTYPTTEGGGMSPVKGAELPEILKQFEGTDVTFDTITPAQAGKEGWVDRIDKDAEVGLWQPDFKKFIIEAAIGNRKDSFDDIMKDLNDKWAASYAKVTAAK</sequence>
<feature type="compositionally biased region" description="Low complexity" evidence="8">
    <location>
        <begin position="36"/>
        <end position="54"/>
    </location>
</feature>
<accession>A0A2Z2K5Q4</accession>
<evidence type="ECO:0000256" key="4">
    <source>
        <dbReference type="ARBA" id="ARBA00022729"/>
    </source>
</evidence>
<dbReference type="PANTHER" id="PTHR43649">
    <property type="entry name" value="ARABINOSE-BINDING PROTEIN-RELATED"/>
    <property type="match status" value="1"/>
</dbReference>
<dbReference type="SUPFAM" id="SSF53850">
    <property type="entry name" value="Periplasmic binding protein-like II"/>
    <property type="match status" value="1"/>
</dbReference>
<evidence type="ECO:0000313" key="11">
    <source>
        <dbReference type="Proteomes" id="UP000249890"/>
    </source>
</evidence>
<dbReference type="GO" id="GO:0055085">
    <property type="term" value="P:transmembrane transport"/>
    <property type="evidence" value="ECO:0007669"/>
    <property type="project" value="InterPro"/>
</dbReference>
<proteinExistence type="inferred from homology"/>
<dbReference type="AlphaFoldDB" id="A0A2Z2K5Q4"/>
<evidence type="ECO:0000256" key="5">
    <source>
        <dbReference type="ARBA" id="ARBA00023136"/>
    </source>
</evidence>
<dbReference type="InterPro" id="IPR050490">
    <property type="entry name" value="Bact_solute-bd_prot1"/>
</dbReference>
<evidence type="ECO:0000313" key="10">
    <source>
        <dbReference type="EMBL" id="ASA19957.1"/>
    </source>
</evidence>
<dbReference type="InterPro" id="IPR006061">
    <property type="entry name" value="SBP_1_CS"/>
</dbReference>
<feature type="signal peptide" evidence="9">
    <location>
        <begin position="1"/>
        <end position="21"/>
    </location>
</feature>
<name>A0A2Z2K5Q4_9BACL</name>
<dbReference type="Proteomes" id="UP000249890">
    <property type="component" value="Chromosome"/>
</dbReference>
<dbReference type="PROSITE" id="PS51257">
    <property type="entry name" value="PROKAR_LIPOPROTEIN"/>
    <property type="match status" value="1"/>
</dbReference>
<keyword evidence="3" id="KW-1003">Cell membrane</keyword>
<keyword evidence="4 9" id="KW-0732">Signal</keyword>
<dbReference type="InterPro" id="IPR006059">
    <property type="entry name" value="SBP"/>
</dbReference>
<reference evidence="10 11" key="1">
    <citation type="submission" date="2017-06" db="EMBL/GenBank/DDBJ databases">
        <title>Complete genome sequence of Paenibacillus donghaensis KCTC 13049T isolated from East Sea sediment, South Korea.</title>
        <authorList>
            <person name="Jung B.K."/>
            <person name="Hong S.-J."/>
            <person name="Shin J.-H."/>
        </authorList>
    </citation>
    <scope>NUCLEOTIDE SEQUENCE [LARGE SCALE GENOMIC DNA]</scope>
    <source>
        <strain evidence="10 11">KCTC 13049</strain>
    </source>
</reference>
<evidence type="ECO:0000256" key="9">
    <source>
        <dbReference type="SAM" id="SignalP"/>
    </source>
</evidence>
<dbReference type="EMBL" id="CP021780">
    <property type="protein sequence ID" value="ASA19957.1"/>
    <property type="molecule type" value="Genomic_DNA"/>
</dbReference>
<dbReference type="Pfam" id="PF01547">
    <property type="entry name" value="SBP_bac_1"/>
    <property type="match status" value="1"/>
</dbReference>
<dbReference type="PANTHER" id="PTHR43649:SF33">
    <property type="entry name" value="POLYGALACTURONAN_RHAMNOGALACTURONAN-BINDING PROTEIN YTCQ"/>
    <property type="match status" value="1"/>
</dbReference>
<keyword evidence="11" id="KW-1185">Reference proteome</keyword>
<keyword evidence="5" id="KW-0472">Membrane</keyword>
<feature type="region of interest" description="Disordered" evidence="8">
    <location>
        <begin position="31"/>
        <end position="54"/>
    </location>
</feature>
<evidence type="ECO:0000256" key="1">
    <source>
        <dbReference type="ARBA" id="ARBA00008520"/>
    </source>
</evidence>
<keyword evidence="7" id="KW-0449">Lipoprotein</keyword>
<dbReference type="Gene3D" id="3.40.190.10">
    <property type="entry name" value="Periplasmic binding protein-like II"/>
    <property type="match status" value="2"/>
</dbReference>
<organism evidence="10 11">
    <name type="scientific">Paenibacillus donghaensis</name>
    <dbReference type="NCBI Taxonomy" id="414771"/>
    <lineage>
        <taxon>Bacteria</taxon>
        <taxon>Bacillati</taxon>
        <taxon>Bacillota</taxon>
        <taxon>Bacilli</taxon>
        <taxon>Bacillales</taxon>
        <taxon>Paenibacillaceae</taxon>
        <taxon>Paenibacillus</taxon>
    </lineage>
</organism>
<evidence type="ECO:0000256" key="3">
    <source>
        <dbReference type="ARBA" id="ARBA00022475"/>
    </source>
</evidence>
<dbReference type="OrthoDB" id="2060074at2"/>
<dbReference type="KEGG" id="pdh:B9T62_03545"/>
<evidence type="ECO:0000256" key="8">
    <source>
        <dbReference type="SAM" id="MobiDB-lite"/>
    </source>
</evidence>